<dbReference type="InterPro" id="IPR056527">
    <property type="entry name" value="WD40_RFWD3"/>
</dbReference>
<dbReference type="Gene3D" id="3.30.40.10">
    <property type="entry name" value="Zinc/RING finger domain, C3HC4 (zinc finger)"/>
    <property type="match status" value="1"/>
</dbReference>
<dbReference type="Pfam" id="PF23419">
    <property type="entry name" value="WD40_RFWD3"/>
    <property type="match status" value="1"/>
</dbReference>
<dbReference type="OrthoDB" id="5600418at2759"/>
<comment type="subcellular location">
    <subcellularLocation>
        <location evidence="3">Cytoplasm</location>
    </subcellularLocation>
    <subcellularLocation>
        <location evidence="2">Nucleus</location>
        <location evidence="2">PML body</location>
    </subcellularLocation>
</comment>
<dbReference type="InterPro" id="IPR036322">
    <property type="entry name" value="WD40_repeat_dom_sf"/>
</dbReference>
<accession>A0A485LNH7</accession>
<keyword evidence="15" id="KW-0175">Coiled coil</keyword>
<evidence type="ECO:0000313" key="20">
    <source>
        <dbReference type="Proteomes" id="UP000332933"/>
    </source>
</evidence>
<keyword evidence="10" id="KW-0227">DNA damage</keyword>
<evidence type="ECO:0000313" key="19">
    <source>
        <dbReference type="EMBL" id="VFT99992.1"/>
    </source>
</evidence>
<name>A0A485LNH7_9STRA</name>
<feature type="region of interest" description="Disordered" evidence="16">
    <location>
        <begin position="1"/>
        <end position="36"/>
    </location>
</feature>
<protein>
    <recommendedName>
        <fullName evidence="5">RING-type E3 ubiquitin transferase</fullName>
        <ecNumber evidence="5">2.3.2.27</ecNumber>
    </recommendedName>
</protein>
<keyword evidence="11" id="KW-0833">Ubl conjugation pathway</keyword>
<evidence type="ECO:0000256" key="10">
    <source>
        <dbReference type="ARBA" id="ARBA00022763"/>
    </source>
</evidence>
<dbReference type="SUPFAM" id="SSF57850">
    <property type="entry name" value="RING/U-box"/>
    <property type="match status" value="1"/>
</dbReference>
<dbReference type="PANTHER" id="PTHR16047:SF7">
    <property type="entry name" value="E3 UBIQUITIN-PROTEIN LIGASE RFWD3"/>
    <property type="match status" value="1"/>
</dbReference>
<dbReference type="PROSITE" id="PS50089">
    <property type="entry name" value="ZF_RING_2"/>
    <property type="match status" value="1"/>
</dbReference>
<dbReference type="SUPFAM" id="SSF50978">
    <property type="entry name" value="WD40 repeat-like"/>
    <property type="match status" value="1"/>
</dbReference>
<dbReference type="GO" id="GO:0005634">
    <property type="term" value="C:nucleus"/>
    <property type="evidence" value="ECO:0007669"/>
    <property type="project" value="InterPro"/>
</dbReference>
<feature type="coiled-coil region" evidence="15">
    <location>
        <begin position="136"/>
        <end position="163"/>
    </location>
</feature>
<evidence type="ECO:0000256" key="13">
    <source>
        <dbReference type="ARBA" id="ARBA00023242"/>
    </source>
</evidence>
<dbReference type="InterPro" id="IPR037381">
    <property type="entry name" value="RFWD3"/>
</dbReference>
<evidence type="ECO:0000256" key="3">
    <source>
        <dbReference type="ARBA" id="ARBA00004496"/>
    </source>
</evidence>
<dbReference type="SMART" id="SM00320">
    <property type="entry name" value="WD40"/>
    <property type="match status" value="3"/>
</dbReference>
<evidence type="ECO:0000256" key="16">
    <source>
        <dbReference type="SAM" id="MobiDB-lite"/>
    </source>
</evidence>
<keyword evidence="14" id="KW-0479">Metal-binding</keyword>
<dbReference type="InterPro" id="IPR001680">
    <property type="entry name" value="WD40_rpt"/>
</dbReference>
<reference evidence="19 20" key="1">
    <citation type="submission" date="2019-03" db="EMBL/GenBank/DDBJ databases">
        <authorList>
            <person name="Gaulin E."/>
            <person name="Dumas B."/>
        </authorList>
    </citation>
    <scope>NUCLEOTIDE SEQUENCE [LARGE SCALE GENOMIC DNA]</scope>
    <source>
        <strain evidence="19">CBS 568.67</strain>
    </source>
</reference>
<evidence type="ECO:0000256" key="5">
    <source>
        <dbReference type="ARBA" id="ARBA00012483"/>
    </source>
</evidence>
<keyword evidence="20" id="KW-1185">Reference proteome</keyword>
<gene>
    <name evidence="19" type="primary">Aste57867_23347</name>
    <name evidence="18" type="ORF">As57867_023276</name>
    <name evidence="19" type="ORF">ASTE57867_23347</name>
</gene>
<keyword evidence="12" id="KW-0234">DNA repair</keyword>
<keyword evidence="9" id="KW-0677">Repeat</keyword>
<evidence type="ECO:0000256" key="12">
    <source>
        <dbReference type="ARBA" id="ARBA00023204"/>
    </source>
</evidence>
<evidence type="ECO:0000256" key="11">
    <source>
        <dbReference type="ARBA" id="ARBA00022786"/>
    </source>
</evidence>
<dbReference type="PANTHER" id="PTHR16047">
    <property type="entry name" value="RFWD3 PROTEIN"/>
    <property type="match status" value="1"/>
</dbReference>
<dbReference type="EMBL" id="CAADRA010007287">
    <property type="protein sequence ID" value="VFT99992.1"/>
    <property type="molecule type" value="Genomic_DNA"/>
</dbReference>
<evidence type="ECO:0000256" key="2">
    <source>
        <dbReference type="ARBA" id="ARBA00004322"/>
    </source>
</evidence>
<dbReference type="CDD" id="cd16450">
    <property type="entry name" value="mRING-C3HGC3_RFWD3"/>
    <property type="match status" value="1"/>
</dbReference>
<keyword evidence="8" id="KW-0808">Transferase</keyword>
<keyword evidence="14" id="KW-0862">Zinc</keyword>
<dbReference type="GO" id="GO:0036297">
    <property type="term" value="P:interstrand cross-link repair"/>
    <property type="evidence" value="ECO:0007669"/>
    <property type="project" value="InterPro"/>
</dbReference>
<evidence type="ECO:0000256" key="7">
    <source>
        <dbReference type="ARBA" id="ARBA00022574"/>
    </source>
</evidence>
<dbReference type="Proteomes" id="UP000332933">
    <property type="component" value="Unassembled WGS sequence"/>
</dbReference>
<reference evidence="18" key="2">
    <citation type="submission" date="2019-06" db="EMBL/GenBank/DDBJ databases">
        <title>Genomics analysis of Aphanomyces spp. identifies a new class of oomycete effector associated with host adaptation.</title>
        <authorList>
            <person name="Gaulin E."/>
        </authorList>
    </citation>
    <scope>NUCLEOTIDE SEQUENCE</scope>
    <source>
        <strain evidence="18">CBS 578.67</strain>
    </source>
</reference>
<dbReference type="GO" id="GO:0016567">
    <property type="term" value="P:protein ubiquitination"/>
    <property type="evidence" value="ECO:0007669"/>
    <property type="project" value="InterPro"/>
</dbReference>
<evidence type="ECO:0000256" key="8">
    <source>
        <dbReference type="ARBA" id="ARBA00022679"/>
    </source>
</evidence>
<dbReference type="AlphaFoldDB" id="A0A485LNH7"/>
<dbReference type="EMBL" id="VJMH01007261">
    <property type="protein sequence ID" value="KAF0684692.1"/>
    <property type="molecule type" value="Genomic_DNA"/>
</dbReference>
<comment type="catalytic activity">
    <reaction evidence="1">
        <text>S-ubiquitinyl-[E2 ubiquitin-conjugating enzyme]-L-cysteine + [acceptor protein]-L-lysine = [E2 ubiquitin-conjugating enzyme]-L-cysteine + N(6)-ubiquitinyl-[acceptor protein]-L-lysine.</text>
        <dbReference type="EC" id="2.3.2.27"/>
    </reaction>
</comment>
<evidence type="ECO:0000256" key="4">
    <source>
        <dbReference type="ARBA" id="ARBA00004906"/>
    </source>
</evidence>
<feature type="compositionally biased region" description="Acidic residues" evidence="16">
    <location>
        <begin position="17"/>
        <end position="30"/>
    </location>
</feature>
<keyword evidence="14" id="KW-0863">Zinc-finger</keyword>
<feature type="domain" description="RING-type" evidence="17">
    <location>
        <begin position="41"/>
        <end position="84"/>
    </location>
</feature>
<dbReference type="Gene3D" id="2.130.10.10">
    <property type="entry name" value="YVTN repeat-like/Quinoprotein amine dehydrogenase"/>
    <property type="match status" value="1"/>
</dbReference>
<dbReference type="InterPro" id="IPR015943">
    <property type="entry name" value="WD40/YVTN_repeat-like_dom_sf"/>
</dbReference>
<organism evidence="19 20">
    <name type="scientific">Aphanomyces stellatus</name>
    <dbReference type="NCBI Taxonomy" id="120398"/>
    <lineage>
        <taxon>Eukaryota</taxon>
        <taxon>Sar</taxon>
        <taxon>Stramenopiles</taxon>
        <taxon>Oomycota</taxon>
        <taxon>Saprolegniomycetes</taxon>
        <taxon>Saprolegniales</taxon>
        <taxon>Verrucalvaceae</taxon>
        <taxon>Aphanomyces</taxon>
    </lineage>
</organism>
<dbReference type="InterPro" id="IPR013083">
    <property type="entry name" value="Znf_RING/FYVE/PHD"/>
</dbReference>
<dbReference type="GO" id="GO:0005737">
    <property type="term" value="C:cytoplasm"/>
    <property type="evidence" value="ECO:0007669"/>
    <property type="project" value="UniProtKB-SubCell"/>
</dbReference>
<keyword evidence="7" id="KW-0853">WD repeat</keyword>
<dbReference type="EC" id="2.3.2.27" evidence="5"/>
<evidence type="ECO:0000256" key="1">
    <source>
        <dbReference type="ARBA" id="ARBA00000900"/>
    </source>
</evidence>
<comment type="pathway">
    <text evidence="4">Protein modification; protein ubiquitination.</text>
</comment>
<evidence type="ECO:0000256" key="14">
    <source>
        <dbReference type="PROSITE-ProRule" id="PRU00175"/>
    </source>
</evidence>
<dbReference type="GO" id="GO:0061630">
    <property type="term" value="F:ubiquitin protein ligase activity"/>
    <property type="evidence" value="ECO:0007669"/>
    <property type="project" value="UniProtKB-EC"/>
</dbReference>
<feature type="compositionally biased region" description="Basic residues" evidence="16">
    <location>
        <begin position="1"/>
        <end position="12"/>
    </location>
</feature>
<keyword evidence="13" id="KW-0539">Nucleus</keyword>
<evidence type="ECO:0000313" key="18">
    <source>
        <dbReference type="EMBL" id="KAF0684692.1"/>
    </source>
</evidence>
<dbReference type="InterPro" id="IPR001841">
    <property type="entry name" value="Znf_RING"/>
</dbReference>
<dbReference type="Pfam" id="PF13639">
    <property type="entry name" value="zf-RING_2"/>
    <property type="match status" value="1"/>
</dbReference>
<evidence type="ECO:0000256" key="6">
    <source>
        <dbReference type="ARBA" id="ARBA00022490"/>
    </source>
</evidence>
<keyword evidence="6" id="KW-0963">Cytoplasm</keyword>
<evidence type="ECO:0000256" key="15">
    <source>
        <dbReference type="SAM" id="Coils"/>
    </source>
</evidence>
<dbReference type="GO" id="GO:0008270">
    <property type="term" value="F:zinc ion binding"/>
    <property type="evidence" value="ECO:0007669"/>
    <property type="project" value="UniProtKB-KW"/>
</dbReference>
<evidence type="ECO:0000256" key="9">
    <source>
        <dbReference type="ARBA" id="ARBA00022737"/>
    </source>
</evidence>
<evidence type="ECO:0000259" key="17">
    <source>
        <dbReference type="PROSITE" id="PS50089"/>
    </source>
</evidence>
<sequence length="769" mass="85028">MAEAVKKRRLRRHADGDGDDDDDDEIDLSSDPEPSVHATECTICCEKCMTSGEHRLASLACGHLFGQSCIEKWVKQSKTCPVCNNVVRRNDVRVLFTDMVAVVDNSRQEEFNQKYLAEKDNRTKMEKEVGVLKFRHDALQLECDKLKLRVMELLEENSMLKADAAHGIVPSLSATANDMPRWGYSKVASIACMDARVCAISAACDLLCVGTKTPAHAELQHGLMQVSLMDLNHRVMIPLHRSAIRDVAISVDGKYVATTAMDNTLHITSPTAQQSILNFKMPGRPGWSCAWDATNPYAVHVGHHNGQISLFDMRRPGDVAVETLDHHFKQPVHAVRSILVDTQPVVVAATFSGLSIWAGQSSASQPDTASQTSTPRRRLVHQMHMDVKHCCAMATNQLDPTQLVLSTRTVATQAPQGLATSTQMPTVTPAQHFVVSLVRNPDDGLIETTSDAVLQGHTTPSAISRSAIWSMPTQTIVASGDVASHEIKLWDTASASVVRQFSATNKILVDVQHGVADGMWSSNRAYLATLASDELVLFKATDVGIEKCQVSTVSWDTTLQVECWQHFLEGWKQFQVLATDSSAGNKCCHDRFTRAGTHPTSRIAVIKRAADFCTPAAFEHSLDAILRCVCHRCCLDDVAAVESTPSRSTTTKPKSTKSSSRMRRTRCTKLTLRYLTHRSQVECVPLREMILFLVALEFIESDAGGQSSTAEFYAECRDIADEKYTALFEEHKYAWFLARLVAVLDYHAFYRPLQATSSRTVTPVRRLAS</sequence>
<proteinExistence type="predicted"/>